<accession>A0A4Y7QCX9</accession>
<organism evidence="2 3">
    <name type="scientific">Rickenella mellea</name>
    <dbReference type="NCBI Taxonomy" id="50990"/>
    <lineage>
        <taxon>Eukaryota</taxon>
        <taxon>Fungi</taxon>
        <taxon>Dikarya</taxon>
        <taxon>Basidiomycota</taxon>
        <taxon>Agaricomycotina</taxon>
        <taxon>Agaricomycetes</taxon>
        <taxon>Hymenochaetales</taxon>
        <taxon>Rickenellaceae</taxon>
        <taxon>Rickenella</taxon>
    </lineage>
</organism>
<feature type="compositionally biased region" description="Polar residues" evidence="1">
    <location>
        <begin position="276"/>
        <end position="291"/>
    </location>
</feature>
<gene>
    <name evidence="2" type="ORF">BD410DRAFT_626097</name>
</gene>
<proteinExistence type="predicted"/>
<evidence type="ECO:0000313" key="2">
    <source>
        <dbReference type="EMBL" id="TDL25121.1"/>
    </source>
</evidence>
<dbReference type="OrthoDB" id="1748564at2759"/>
<dbReference type="AlphaFoldDB" id="A0A4Y7QCX9"/>
<dbReference type="Proteomes" id="UP000294933">
    <property type="component" value="Unassembled WGS sequence"/>
</dbReference>
<evidence type="ECO:0000313" key="3">
    <source>
        <dbReference type="Proteomes" id="UP000294933"/>
    </source>
</evidence>
<reference evidence="2 3" key="1">
    <citation type="submission" date="2018-06" db="EMBL/GenBank/DDBJ databases">
        <title>A transcriptomic atlas of mushroom development highlights an independent origin of complex multicellularity.</title>
        <authorList>
            <consortium name="DOE Joint Genome Institute"/>
            <person name="Krizsan K."/>
            <person name="Almasi E."/>
            <person name="Merenyi Z."/>
            <person name="Sahu N."/>
            <person name="Viragh M."/>
            <person name="Koszo T."/>
            <person name="Mondo S."/>
            <person name="Kiss B."/>
            <person name="Balint B."/>
            <person name="Kues U."/>
            <person name="Barry K."/>
            <person name="Hegedus J.C."/>
            <person name="Henrissat B."/>
            <person name="Johnson J."/>
            <person name="Lipzen A."/>
            <person name="Ohm R."/>
            <person name="Nagy I."/>
            <person name="Pangilinan J."/>
            <person name="Yan J."/>
            <person name="Xiong Y."/>
            <person name="Grigoriev I.V."/>
            <person name="Hibbett D.S."/>
            <person name="Nagy L.G."/>
        </authorList>
    </citation>
    <scope>NUCLEOTIDE SEQUENCE [LARGE SCALE GENOMIC DNA]</scope>
    <source>
        <strain evidence="2 3">SZMC22713</strain>
    </source>
</reference>
<evidence type="ECO:0000256" key="1">
    <source>
        <dbReference type="SAM" id="MobiDB-lite"/>
    </source>
</evidence>
<feature type="region of interest" description="Disordered" evidence="1">
    <location>
        <begin position="178"/>
        <end position="302"/>
    </location>
</feature>
<name>A0A4Y7QCX9_9AGAM</name>
<protein>
    <submittedName>
        <fullName evidence="2">Uncharacterized protein</fullName>
    </submittedName>
</protein>
<feature type="compositionally biased region" description="Basic and acidic residues" evidence="1">
    <location>
        <begin position="180"/>
        <end position="192"/>
    </location>
</feature>
<feature type="compositionally biased region" description="Pro residues" evidence="1">
    <location>
        <begin position="143"/>
        <end position="156"/>
    </location>
</feature>
<feature type="compositionally biased region" description="Basic and acidic residues" evidence="1">
    <location>
        <begin position="245"/>
        <end position="275"/>
    </location>
</feature>
<dbReference type="VEuPathDB" id="FungiDB:BD410DRAFT_626097"/>
<feature type="compositionally biased region" description="Pro residues" evidence="1">
    <location>
        <begin position="457"/>
        <end position="466"/>
    </location>
</feature>
<feature type="compositionally biased region" description="Polar residues" evidence="1">
    <location>
        <begin position="35"/>
        <end position="61"/>
    </location>
</feature>
<keyword evidence="3" id="KW-1185">Reference proteome</keyword>
<feature type="region of interest" description="Disordered" evidence="1">
    <location>
        <begin position="316"/>
        <end position="491"/>
    </location>
</feature>
<feature type="compositionally biased region" description="Polar residues" evidence="1">
    <location>
        <begin position="389"/>
        <end position="415"/>
    </location>
</feature>
<feature type="region of interest" description="Disordered" evidence="1">
    <location>
        <begin position="143"/>
        <end position="164"/>
    </location>
</feature>
<dbReference type="EMBL" id="ML170164">
    <property type="protein sequence ID" value="TDL25121.1"/>
    <property type="molecule type" value="Genomic_DNA"/>
</dbReference>
<feature type="compositionally biased region" description="Basic and acidic residues" evidence="1">
    <location>
        <begin position="445"/>
        <end position="455"/>
    </location>
</feature>
<sequence>MIPGSHYNVSCALCGISLFPPSLGDVQPPPAHPLSRSNVSNHNSGSWSTSLFKNPLTNSANPSPPLTPTHPTTHFPNVQVHVFRLAQQAPPSLPQQNQQKPTNYPLCASGWCLARLRTTCSLWAFIRTGVVDKVWEEEVPTIVPPPAERTPAPPLPPRRRSKIGSMTMGSLWGMASGALSKEKSPTKSDVASEKSLPNSPRPASSLLPAVNIKQSTASTAAPPPPLPKRSMERDARARTTSGLVPKEDDKARKEVSGNPDVAKDDVPDVPADNHIEPTNSQSSEVSQNTEANPAMPTASDVFSTPVEELESLPTVAERAISPSTIPLPDSRPSTPVHVIQNEENHAMKPSPTAGSVTATPPPLPRRAAARRPVPGPPPSQPQVHPDAPASNTESSTTPSGLDPSQTAPVQSTNVESAKVEDQPPPQPDVRTEEPTPRASSPVQIEQKDPTPDRPTPHHPPPPPPRHPQLNGKEKKDVVAAPSADAQPDPFVGDVTWEERTWKELVRLREDMFWARAGALRQ</sequence>
<feature type="region of interest" description="Disordered" evidence="1">
    <location>
        <begin position="29"/>
        <end position="74"/>
    </location>
</feature>